<dbReference type="SUPFAM" id="SSF46565">
    <property type="entry name" value="Chaperone J-domain"/>
    <property type="match status" value="1"/>
</dbReference>
<keyword evidence="2" id="KW-1185">Reference proteome</keyword>
<name>A0ABZ2LYD9_9BACT</name>
<organism evidence="1 2">
    <name type="scientific">Pendulispora albinea</name>
    <dbReference type="NCBI Taxonomy" id="2741071"/>
    <lineage>
        <taxon>Bacteria</taxon>
        <taxon>Pseudomonadati</taxon>
        <taxon>Myxococcota</taxon>
        <taxon>Myxococcia</taxon>
        <taxon>Myxococcales</taxon>
        <taxon>Sorangiineae</taxon>
        <taxon>Pendulisporaceae</taxon>
        <taxon>Pendulispora</taxon>
    </lineage>
</organism>
<dbReference type="Proteomes" id="UP001370348">
    <property type="component" value="Chromosome"/>
</dbReference>
<gene>
    <name evidence="1" type="ORF">LZC94_01420</name>
</gene>
<dbReference type="EMBL" id="CP089984">
    <property type="protein sequence ID" value="WXB15939.1"/>
    <property type="molecule type" value="Genomic_DNA"/>
</dbReference>
<dbReference type="CDD" id="cd06257">
    <property type="entry name" value="DnaJ"/>
    <property type="match status" value="1"/>
</dbReference>
<dbReference type="InterPro" id="IPR036869">
    <property type="entry name" value="J_dom_sf"/>
</dbReference>
<proteinExistence type="predicted"/>
<dbReference type="InterPro" id="IPR001623">
    <property type="entry name" value="DnaJ_domain"/>
</dbReference>
<protein>
    <submittedName>
        <fullName evidence="1">J domain-containing protein</fullName>
    </submittedName>
</protein>
<reference evidence="1 2" key="1">
    <citation type="submission" date="2021-12" db="EMBL/GenBank/DDBJ databases">
        <title>Discovery of the Pendulisporaceae a myxobacterial family with distinct sporulation behavior and unique specialized metabolism.</title>
        <authorList>
            <person name="Garcia R."/>
            <person name="Popoff A."/>
            <person name="Bader C.D."/>
            <person name="Loehr J."/>
            <person name="Walesch S."/>
            <person name="Walt C."/>
            <person name="Boldt J."/>
            <person name="Bunk B."/>
            <person name="Haeckl F.J.F.P.J."/>
            <person name="Gunesch A.P."/>
            <person name="Birkelbach J."/>
            <person name="Nuebel U."/>
            <person name="Pietschmann T."/>
            <person name="Bach T."/>
            <person name="Mueller R."/>
        </authorList>
    </citation>
    <scope>NUCLEOTIDE SEQUENCE [LARGE SCALE GENOMIC DNA]</scope>
    <source>
        <strain evidence="1 2">MSr11954</strain>
    </source>
</reference>
<dbReference type="RefSeq" id="WP_394825570.1">
    <property type="nucleotide sequence ID" value="NZ_CP089984.1"/>
</dbReference>
<evidence type="ECO:0000313" key="1">
    <source>
        <dbReference type="EMBL" id="WXB15939.1"/>
    </source>
</evidence>
<evidence type="ECO:0000313" key="2">
    <source>
        <dbReference type="Proteomes" id="UP001370348"/>
    </source>
</evidence>
<sequence length="153" mass="16803">MTKNVHVTFDEAMSELGVPRGSTPATVRRAYLRLCKTRTPDIDPEGFDRLRQAYEICRALASHVETPPSSVSPLSSGMFGALAHIERPDVPAPEITPPPPDSLHALTPGMPSRFAQTLRGAPEPEAPPVSDFRWFYVPIAATVLWVVFQLLTN</sequence>
<accession>A0ABZ2LYD9</accession>